<evidence type="ECO:0000313" key="2">
    <source>
        <dbReference type="Proteomes" id="UP000186922"/>
    </source>
</evidence>
<accession>A0A1D1V0W9</accession>
<dbReference type="EMBL" id="BDGG01000003">
    <property type="protein sequence ID" value="GAU95504.1"/>
    <property type="molecule type" value="Genomic_DNA"/>
</dbReference>
<dbReference type="Proteomes" id="UP000186922">
    <property type="component" value="Unassembled WGS sequence"/>
</dbReference>
<sequence length="64" mass="7199">MGVRKSRGIIRRSMNGAAETKEAGHSWGAIMILTFHLSNLRFFFLFSPYSLANLLYVSAYSQAN</sequence>
<protein>
    <submittedName>
        <fullName evidence="1">Uncharacterized protein</fullName>
    </submittedName>
</protein>
<proteinExistence type="predicted"/>
<organism evidence="1 2">
    <name type="scientific">Ramazzottius varieornatus</name>
    <name type="common">Water bear</name>
    <name type="synonym">Tardigrade</name>
    <dbReference type="NCBI Taxonomy" id="947166"/>
    <lineage>
        <taxon>Eukaryota</taxon>
        <taxon>Metazoa</taxon>
        <taxon>Ecdysozoa</taxon>
        <taxon>Tardigrada</taxon>
        <taxon>Eutardigrada</taxon>
        <taxon>Parachela</taxon>
        <taxon>Hypsibioidea</taxon>
        <taxon>Ramazzottiidae</taxon>
        <taxon>Ramazzottius</taxon>
    </lineage>
</organism>
<dbReference type="AlphaFoldDB" id="A0A1D1V0W9"/>
<name>A0A1D1V0W9_RAMVA</name>
<comment type="caution">
    <text evidence="1">The sequence shown here is derived from an EMBL/GenBank/DDBJ whole genome shotgun (WGS) entry which is preliminary data.</text>
</comment>
<keyword evidence="2" id="KW-1185">Reference proteome</keyword>
<evidence type="ECO:0000313" key="1">
    <source>
        <dbReference type="EMBL" id="GAU95504.1"/>
    </source>
</evidence>
<reference evidence="1 2" key="1">
    <citation type="journal article" date="2016" name="Nat. Commun.">
        <title>Extremotolerant tardigrade genome and improved radiotolerance of human cultured cells by tardigrade-unique protein.</title>
        <authorList>
            <person name="Hashimoto T."/>
            <person name="Horikawa D.D."/>
            <person name="Saito Y."/>
            <person name="Kuwahara H."/>
            <person name="Kozuka-Hata H."/>
            <person name="Shin-I T."/>
            <person name="Minakuchi Y."/>
            <person name="Ohishi K."/>
            <person name="Motoyama A."/>
            <person name="Aizu T."/>
            <person name="Enomoto A."/>
            <person name="Kondo K."/>
            <person name="Tanaka S."/>
            <person name="Hara Y."/>
            <person name="Koshikawa S."/>
            <person name="Sagara H."/>
            <person name="Miura T."/>
            <person name="Yokobori S."/>
            <person name="Miyagawa K."/>
            <person name="Suzuki Y."/>
            <person name="Kubo T."/>
            <person name="Oyama M."/>
            <person name="Kohara Y."/>
            <person name="Fujiyama A."/>
            <person name="Arakawa K."/>
            <person name="Katayama T."/>
            <person name="Toyoda A."/>
            <person name="Kunieda T."/>
        </authorList>
    </citation>
    <scope>NUCLEOTIDE SEQUENCE [LARGE SCALE GENOMIC DNA]</scope>
    <source>
        <strain evidence="1 2">YOKOZUNA-1</strain>
    </source>
</reference>
<gene>
    <name evidence="1" type="primary">RvY_07109-1</name>
    <name evidence="1" type="synonym">RvY_07109.1</name>
    <name evidence="1" type="ORF">RvY_07109</name>
</gene>